<dbReference type="EMBL" id="AMQN01014106">
    <property type="status" value="NOT_ANNOTATED_CDS"/>
    <property type="molecule type" value="Genomic_DNA"/>
</dbReference>
<keyword evidence="6" id="KW-0378">Hydrolase</keyword>
<reference evidence="13" key="3">
    <citation type="submission" date="2015-06" db="UniProtKB">
        <authorList>
            <consortium name="EnsemblMetazoa"/>
        </authorList>
    </citation>
    <scope>IDENTIFICATION</scope>
</reference>
<keyword evidence="14" id="KW-1185">Reference proteome</keyword>
<comment type="cofactor">
    <cofactor evidence="10">
        <name>Zn(2+)</name>
        <dbReference type="ChEBI" id="CHEBI:29105"/>
    </cofactor>
    <text evidence="10">Binds 2 Zn(2+) ions per subunit.</text>
</comment>
<dbReference type="CDD" id="cd05646">
    <property type="entry name" value="M20_AcylaseI_like"/>
    <property type="match status" value="1"/>
</dbReference>
<feature type="domain" description="Peptidase M20 dimerisation" evidence="11">
    <location>
        <begin position="188"/>
        <end position="298"/>
    </location>
</feature>
<dbReference type="PANTHER" id="PTHR45892">
    <property type="entry name" value="AMINOACYLASE-1"/>
    <property type="match status" value="1"/>
</dbReference>
<dbReference type="InterPro" id="IPR052083">
    <property type="entry name" value="Aminoacylase-1_M20A"/>
</dbReference>
<comment type="subcellular location">
    <subcellularLocation>
        <location evidence="1">Cytoplasm</location>
    </subcellularLocation>
</comment>
<protein>
    <recommendedName>
        <fullName evidence="3">N-acyl-aliphatic-L-amino acid amidohydrolase</fullName>
        <ecNumber evidence="3">3.5.1.14</ecNumber>
    </recommendedName>
    <alternativeName>
        <fullName evidence="8">N-acyl-L-amino-acid amidohydrolase</fullName>
    </alternativeName>
</protein>
<evidence type="ECO:0000256" key="6">
    <source>
        <dbReference type="ARBA" id="ARBA00022801"/>
    </source>
</evidence>
<dbReference type="InterPro" id="IPR002933">
    <property type="entry name" value="Peptidase_M20"/>
</dbReference>
<dbReference type="PANTHER" id="PTHR45892:SF1">
    <property type="entry name" value="AMINOACYLASE-1"/>
    <property type="match status" value="1"/>
</dbReference>
<evidence type="ECO:0000256" key="7">
    <source>
        <dbReference type="ARBA" id="ARBA00022833"/>
    </source>
</evidence>
<dbReference type="SUPFAM" id="SSF53187">
    <property type="entry name" value="Zn-dependent exopeptidases"/>
    <property type="match status" value="1"/>
</dbReference>
<feature type="binding site" evidence="10">
    <location>
        <position position="373"/>
    </location>
    <ligand>
        <name>Zn(2+)</name>
        <dbReference type="ChEBI" id="CHEBI:29105"/>
        <label>2</label>
    </ligand>
</feature>
<comment type="similarity">
    <text evidence="2">Belongs to the peptidase M20A family.</text>
</comment>
<evidence type="ECO:0000256" key="5">
    <source>
        <dbReference type="ARBA" id="ARBA00022723"/>
    </source>
</evidence>
<dbReference type="FunFam" id="3.30.70.360:FF:000005">
    <property type="entry name" value="Putative Aminoacylase-1"/>
    <property type="match status" value="1"/>
</dbReference>
<feature type="binding site" evidence="10">
    <location>
        <position position="175"/>
    </location>
    <ligand>
        <name>Zn(2+)</name>
        <dbReference type="ChEBI" id="CHEBI:29105"/>
        <label>1</label>
    </ligand>
</feature>
<feature type="active site" description="Proton acceptor" evidence="9">
    <location>
        <position position="147"/>
    </location>
</feature>
<evidence type="ECO:0000256" key="10">
    <source>
        <dbReference type="PIRSR" id="PIRSR036696-2"/>
    </source>
</evidence>
<dbReference type="InterPro" id="IPR001261">
    <property type="entry name" value="ArgE/DapE_CS"/>
</dbReference>
<feature type="binding site" evidence="10">
    <location>
        <position position="80"/>
    </location>
    <ligand>
        <name>Zn(2+)</name>
        <dbReference type="ChEBI" id="CHEBI:29105"/>
        <label>1</label>
    </ligand>
</feature>
<dbReference type="Gene3D" id="3.40.630.10">
    <property type="entry name" value="Zn peptidases"/>
    <property type="match status" value="1"/>
</dbReference>
<evidence type="ECO:0000256" key="8">
    <source>
        <dbReference type="ARBA" id="ARBA00029656"/>
    </source>
</evidence>
<evidence type="ECO:0000313" key="13">
    <source>
        <dbReference type="EnsemblMetazoa" id="CapteP184037"/>
    </source>
</evidence>
<dbReference type="STRING" id="283909.R7TAZ0"/>
<dbReference type="InterPro" id="IPR010159">
    <property type="entry name" value="N-acyl_aa_amidohydrolase"/>
</dbReference>
<feature type="binding site" evidence="10">
    <location>
        <position position="113"/>
    </location>
    <ligand>
        <name>Zn(2+)</name>
        <dbReference type="ChEBI" id="CHEBI:29105"/>
        <label>1</label>
    </ligand>
</feature>
<keyword evidence="7 10" id="KW-0862">Zinc</keyword>
<dbReference type="SUPFAM" id="SSF55031">
    <property type="entry name" value="Bacterial exopeptidase dimerisation domain"/>
    <property type="match status" value="1"/>
</dbReference>
<dbReference type="GO" id="GO:0046872">
    <property type="term" value="F:metal ion binding"/>
    <property type="evidence" value="ECO:0007669"/>
    <property type="project" value="UniProtKB-KW"/>
</dbReference>
<dbReference type="PROSITE" id="PS00759">
    <property type="entry name" value="ARGE_DAPE_CPG2_2"/>
    <property type="match status" value="1"/>
</dbReference>
<sequence length="401" mass="45004">MSDSMTATENQATANFREYLRVNTMQPNPDYAGAADFLTRMANELGLPYQVHECVPGKPIFIITWEGTDPSLPSLLLNSHIDVVPVFPEFWKYEPFSAEKDSNGDIYARGSQDMKCVGIQYIEAIRRIKASGHSFPRTIHMSFVPDEEIGGHDGMEKFILHAAFKKLNVGFALDEGLANPTENFTVFYGERSPWWIEVTCPGAPGHGSRFVENDAGTKMRKIIDSFMDYRENQKAKMEGDPKVKLGDVTTVNFTMVEGGVQMNVIPSELKAKFDVRVTPHQNLEEFEAMLNKWCQEAGEGVAIKFLQKNTNQALTSISSEDPWWKAFSGVCDKLNLSIEPEIFPAATDSRYLRAEGIPAIGFSPMNKTPILLHDHNEYLNEGVFLRGIEIYEQIIPTMASV</sequence>
<dbReference type="OrthoDB" id="3064516at2759"/>
<evidence type="ECO:0000313" key="14">
    <source>
        <dbReference type="Proteomes" id="UP000014760"/>
    </source>
</evidence>
<dbReference type="GO" id="GO:0004046">
    <property type="term" value="F:aminoacylase activity"/>
    <property type="evidence" value="ECO:0007669"/>
    <property type="project" value="UniProtKB-EC"/>
</dbReference>
<feature type="binding site" evidence="10">
    <location>
        <position position="113"/>
    </location>
    <ligand>
        <name>Zn(2+)</name>
        <dbReference type="ChEBI" id="CHEBI:29105"/>
        <label>2</label>
    </ligand>
</feature>
<evidence type="ECO:0000256" key="9">
    <source>
        <dbReference type="PIRSR" id="PIRSR036696-1"/>
    </source>
</evidence>
<feature type="binding site" evidence="10">
    <location>
        <position position="148"/>
    </location>
    <ligand>
        <name>Zn(2+)</name>
        <dbReference type="ChEBI" id="CHEBI:29105"/>
        <label>2</label>
    </ligand>
</feature>
<accession>R7TAZ0</accession>
<dbReference type="GO" id="GO:0005737">
    <property type="term" value="C:cytoplasm"/>
    <property type="evidence" value="ECO:0007669"/>
    <property type="project" value="UniProtKB-SubCell"/>
</dbReference>
<name>R7TAZ0_CAPTE</name>
<dbReference type="EMBL" id="KB310746">
    <property type="protein sequence ID" value="ELT90864.1"/>
    <property type="molecule type" value="Genomic_DNA"/>
</dbReference>
<dbReference type="FunFam" id="1.10.150.900:FF:000001">
    <property type="entry name" value="Aminoacylase-1, putative"/>
    <property type="match status" value="1"/>
</dbReference>
<dbReference type="FunFam" id="3.40.630.10:FF:000019">
    <property type="entry name" value="Aminoacylase 1"/>
    <property type="match status" value="1"/>
</dbReference>
<evidence type="ECO:0000256" key="4">
    <source>
        <dbReference type="ARBA" id="ARBA00022490"/>
    </source>
</evidence>
<dbReference type="Pfam" id="PF01546">
    <property type="entry name" value="Peptidase_M20"/>
    <property type="match status" value="1"/>
</dbReference>
<dbReference type="AlphaFoldDB" id="R7TAZ0"/>
<dbReference type="FunCoup" id="R7TAZ0">
    <property type="interactions" value="252"/>
</dbReference>
<evidence type="ECO:0000256" key="1">
    <source>
        <dbReference type="ARBA" id="ARBA00004496"/>
    </source>
</evidence>
<dbReference type="PIRSF" id="PIRSF036696">
    <property type="entry name" value="ACY-1"/>
    <property type="match status" value="1"/>
</dbReference>
<organism evidence="12">
    <name type="scientific">Capitella teleta</name>
    <name type="common">Polychaete worm</name>
    <dbReference type="NCBI Taxonomy" id="283909"/>
    <lineage>
        <taxon>Eukaryota</taxon>
        <taxon>Metazoa</taxon>
        <taxon>Spiralia</taxon>
        <taxon>Lophotrochozoa</taxon>
        <taxon>Annelida</taxon>
        <taxon>Polychaeta</taxon>
        <taxon>Sedentaria</taxon>
        <taxon>Scolecida</taxon>
        <taxon>Capitellidae</taxon>
        <taxon>Capitella</taxon>
    </lineage>
</organism>
<evidence type="ECO:0000256" key="3">
    <source>
        <dbReference type="ARBA" id="ARBA00011913"/>
    </source>
</evidence>
<evidence type="ECO:0000256" key="2">
    <source>
        <dbReference type="ARBA" id="ARBA00006247"/>
    </source>
</evidence>
<keyword evidence="4" id="KW-0963">Cytoplasm</keyword>
<dbReference type="GO" id="GO:0006520">
    <property type="term" value="P:amino acid metabolic process"/>
    <property type="evidence" value="ECO:0007669"/>
    <property type="project" value="InterPro"/>
</dbReference>
<dbReference type="EC" id="3.5.1.14" evidence="3"/>
<dbReference type="Proteomes" id="UP000014760">
    <property type="component" value="Unassembled WGS sequence"/>
</dbReference>
<evidence type="ECO:0000259" key="11">
    <source>
        <dbReference type="Pfam" id="PF07687"/>
    </source>
</evidence>
<reference evidence="12 14" key="2">
    <citation type="journal article" date="2013" name="Nature">
        <title>Insights into bilaterian evolution from three spiralian genomes.</title>
        <authorList>
            <person name="Simakov O."/>
            <person name="Marletaz F."/>
            <person name="Cho S.J."/>
            <person name="Edsinger-Gonzales E."/>
            <person name="Havlak P."/>
            <person name="Hellsten U."/>
            <person name="Kuo D.H."/>
            <person name="Larsson T."/>
            <person name="Lv J."/>
            <person name="Arendt D."/>
            <person name="Savage R."/>
            <person name="Osoegawa K."/>
            <person name="de Jong P."/>
            <person name="Grimwood J."/>
            <person name="Chapman J.A."/>
            <person name="Shapiro H."/>
            <person name="Aerts A."/>
            <person name="Otillar R.P."/>
            <person name="Terry A.Y."/>
            <person name="Boore J.L."/>
            <person name="Grigoriev I.V."/>
            <person name="Lindberg D.R."/>
            <person name="Seaver E.C."/>
            <person name="Weisblat D.A."/>
            <person name="Putnam N.H."/>
            <person name="Rokhsar D.S."/>
        </authorList>
    </citation>
    <scope>NUCLEOTIDE SEQUENCE</scope>
    <source>
        <strain evidence="12 14">I ESC-2004</strain>
    </source>
</reference>
<feature type="active site" evidence="9">
    <location>
        <position position="82"/>
    </location>
</feature>
<dbReference type="Pfam" id="PF07687">
    <property type="entry name" value="M20_dimer"/>
    <property type="match status" value="1"/>
</dbReference>
<dbReference type="Gene3D" id="3.30.70.360">
    <property type="match status" value="1"/>
</dbReference>
<dbReference type="InterPro" id="IPR036264">
    <property type="entry name" value="Bact_exopeptidase_dim_dom"/>
</dbReference>
<dbReference type="OMA" id="MDCVETI"/>
<keyword evidence="5 10" id="KW-0479">Metal-binding</keyword>
<proteinExistence type="inferred from homology"/>
<dbReference type="EnsemblMetazoa" id="CapteT184037">
    <property type="protein sequence ID" value="CapteP184037"/>
    <property type="gene ID" value="CapteG184037"/>
</dbReference>
<evidence type="ECO:0000313" key="12">
    <source>
        <dbReference type="EMBL" id="ELT90864.1"/>
    </source>
</evidence>
<dbReference type="HOGENOM" id="CLU_021802_5_0_1"/>
<reference evidence="14" key="1">
    <citation type="submission" date="2012-12" db="EMBL/GenBank/DDBJ databases">
        <authorList>
            <person name="Hellsten U."/>
            <person name="Grimwood J."/>
            <person name="Chapman J.A."/>
            <person name="Shapiro H."/>
            <person name="Aerts A."/>
            <person name="Otillar R.P."/>
            <person name="Terry A.Y."/>
            <person name="Boore J.L."/>
            <person name="Simakov O."/>
            <person name="Marletaz F."/>
            <person name="Cho S.-J."/>
            <person name="Edsinger-Gonzales E."/>
            <person name="Havlak P."/>
            <person name="Kuo D.-H."/>
            <person name="Larsson T."/>
            <person name="Lv J."/>
            <person name="Arendt D."/>
            <person name="Savage R."/>
            <person name="Osoegawa K."/>
            <person name="de Jong P."/>
            <person name="Lindberg D.R."/>
            <person name="Seaver E.C."/>
            <person name="Weisblat D.A."/>
            <person name="Putnam N.H."/>
            <person name="Grigoriev I.V."/>
            <person name="Rokhsar D.S."/>
        </authorList>
    </citation>
    <scope>NUCLEOTIDE SEQUENCE</scope>
    <source>
        <strain evidence="14">I ESC-2004</strain>
    </source>
</reference>
<dbReference type="InterPro" id="IPR011650">
    <property type="entry name" value="Peptidase_M20_dimer"/>
</dbReference>
<dbReference type="PROSITE" id="PS00758">
    <property type="entry name" value="ARGE_DAPE_CPG2_1"/>
    <property type="match status" value="1"/>
</dbReference>
<dbReference type="NCBIfam" id="TIGR01880">
    <property type="entry name" value="Ac-peptdase-euk"/>
    <property type="match status" value="1"/>
</dbReference>
<gene>
    <name evidence="12" type="ORF">CAPTEDRAFT_184037</name>
</gene>
<dbReference type="Gene3D" id="1.10.150.900">
    <property type="match status" value="1"/>
</dbReference>